<keyword evidence="3" id="KW-1185">Reference proteome</keyword>
<evidence type="ECO:0000256" key="1">
    <source>
        <dbReference type="SAM" id="MobiDB-lite"/>
    </source>
</evidence>
<feature type="compositionally biased region" description="Polar residues" evidence="1">
    <location>
        <begin position="1"/>
        <end position="10"/>
    </location>
</feature>
<dbReference type="EMBL" id="CP045096">
    <property type="protein sequence ID" value="QFR02759.1"/>
    <property type="molecule type" value="Genomic_DNA"/>
</dbReference>
<dbReference type="Proteomes" id="UP000327294">
    <property type="component" value="Chromosome"/>
</dbReference>
<dbReference type="KEGG" id="sphv:F9278_23500"/>
<organism evidence="2 3">
    <name type="scientific">Streptomyces phaeolivaceus</name>
    <dbReference type="NCBI Taxonomy" id="2653200"/>
    <lineage>
        <taxon>Bacteria</taxon>
        <taxon>Bacillati</taxon>
        <taxon>Actinomycetota</taxon>
        <taxon>Actinomycetes</taxon>
        <taxon>Kitasatosporales</taxon>
        <taxon>Streptomycetaceae</taxon>
        <taxon>Streptomyces</taxon>
    </lineage>
</organism>
<sequence>MTGASPASRQTGRRGDEGQTRPGGLPEEGGREAGGTGMAAEGSSDGGEARGAGPDGEGVWDDIVLDEDFIRSAGTAEPSARARMLAARWRRQAPEPEPWRSEEPPAGWFFSKARRRRRRRR</sequence>
<dbReference type="AlphaFoldDB" id="A0A5P8KJ21"/>
<accession>A0A5P8KJ21</accession>
<protein>
    <submittedName>
        <fullName evidence="2">Uncharacterized protein</fullName>
    </submittedName>
</protein>
<name>A0A5P8KJ21_9ACTN</name>
<evidence type="ECO:0000313" key="2">
    <source>
        <dbReference type="EMBL" id="QFR02759.1"/>
    </source>
</evidence>
<reference evidence="2 3" key="1">
    <citation type="submission" date="2019-10" db="EMBL/GenBank/DDBJ databases">
        <title>Streptomyces sp. strain GY16 isolated from leaves of Broussonetia papyrifera.</title>
        <authorList>
            <person name="Mo P."/>
        </authorList>
    </citation>
    <scope>NUCLEOTIDE SEQUENCE [LARGE SCALE GENOMIC DNA]</scope>
    <source>
        <strain evidence="2 3">GY16</strain>
    </source>
</reference>
<proteinExistence type="predicted"/>
<feature type="region of interest" description="Disordered" evidence="1">
    <location>
        <begin position="1"/>
        <end position="60"/>
    </location>
</feature>
<gene>
    <name evidence="2" type="ORF">F9278_23500</name>
</gene>
<evidence type="ECO:0000313" key="3">
    <source>
        <dbReference type="Proteomes" id="UP000327294"/>
    </source>
</evidence>